<protein>
    <submittedName>
        <fullName evidence="3">Skp1 domain-containing protein</fullName>
    </submittedName>
</protein>
<name>A0A0R3PML9_ANGCS</name>
<sequence length="90" mass="10343">MTGTRLKDFCCFDFLVHVVRLSECSAIKVLDVLRPYLNEMERADIPRPEYQYSRLEINDCEAMIAAMKLNTELASAPKKNADRVMVDDVD</sequence>
<evidence type="ECO:0000313" key="2">
    <source>
        <dbReference type="Proteomes" id="UP000267027"/>
    </source>
</evidence>
<dbReference type="AlphaFoldDB" id="A0A0R3PML9"/>
<evidence type="ECO:0000313" key="3">
    <source>
        <dbReference type="WBParaSite" id="ACOC_0000616001-mRNA-1"/>
    </source>
</evidence>
<dbReference type="Proteomes" id="UP000267027">
    <property type="component" value="Unassembled WGS sequence"/>
</dbReference>
<keyword evidence="2" id="KW-1185">Reference proteome</keyword>
<dbReference type="OrthoDB" id="5872736at2759"/>
<dbReference type="EMBL" id="UYYA01003924">
    <property type="protein sequence ID" value="VDM57746.1"/>
    <property type="molecule type" value="Genomic_DNA"/>
</dbReference>
<reference evidence="3" key="1">
    <citation type="submission" date="2017-02" db="UniProtKB">
        <authorList>
            <consortium name="WormBaseParasite"/>
        </authorList>
    </citation>
    <scope>IDENTIFICATION</scope>
</reference>
<organism evidence="3">
    <name type="scientific">Angiostrongylus costaricensis</name>
    <name type="common">Nematode worm</name>
    <dbReference type="NCBI Taxonomy" id="334426"/>
    <lineage>
        <taxon>Eukaryota</taxon>
        <taxon>Metazoa</taxon>
        <taxon>Ecdysozoa</taxon>
        <taxon>Nematoda</taxon>
        <taxon>Chromadorea</taxon>
        <taxon>Rhabditida</taxon>
        <taxon>Rhabditina</taxon>
        <taxon>Rhabditomorpha</taxon>
        <taxon>Strongyloidea</taxon>
        <taxon>Metastrongylidae</taxon>
        <taxon>Angiostrongylus</taxon>
    </lineage>
</organism>
<dbReference type="WBParaSite" id="ACOC_0000616001-mRNA-1">
    <property type="protein sequence ID" value="ACOC_0000616001-mRNA-1"/>
    <property type="gene ID" value="ACOC_0000616001"/>
</dbReference>
<accession>A0A0R3PML9</accession>
<proteinExistence type="predicted"/>
<evidence type="ECO:0000313" key="1">
    <source>
        <dbReference type="EMBL" id="VDM57746.1"/>
    </source>
</evidence>
<gene>
    <name evidence="1" type="ORF">ACOC_LOCUS6161</name>
</gene>
<reference evidence="1 2" key="2">
    <citation type="submission" date="2018-11" db="EMBL/GenBank/DDBJ databases">
        <authorList>
            <consortium name="Pathogen Informatics"/>
        </authorList>
    </citation>
    <scope>NUCLEOTIDE SEQUENCE [LARGE SCALE GENOMIC DNA]</scope>
    <source>
        <strain evidence="1 2">Costa Rica</strain>
    </source>
</reference>